<evidence type="ECO:0000313" key="10">
    <source>
        <dbReference type="EMBL" id="PNF43702.1"/>
    </source>
</evidence>
<dbReference type="InterPro" id="IPR015353">
    <property type="entry name" value="Rubisco_LSMT_subst-bd"/>
</dbReference>
<dbReference type="PROSITE" id="PS51565">
    <property type="entry name" value="SAM_MT85_SETD3"/>
    <property type="match status" value="1"/>
</dbReference>
<keyword evidence="2" id="KW-0963">Cytoplasm</keyword>
<dbReference type="SUPFAM" id="SSF81822">
    <property type="entry name" value="RuBisCo LSMT C-terminal, substrate-binding domain"/>
    <property type="match status" value="1"/>
</dbReference>
<keyword evidence="5 7" id="KW-0949">S-adenosyl-L-methionine</keyword>
<evidence type="ECO:0000256" key="7">
    <source>
        <dbReference type="PROSITE-ProRule" id="PRU00898"/>
    </source>
</evidence>
<dbReference type="InterPro" id="IPR001214">
    <property type="entry name" value="SET_dom"/>
</dbReference>
<dbReference type="InterPro" id="IPR046341">
    <property type="entry name" value="SET_dom_sf"/>
</dbReference>
<dbReference type="FunCoup" id="A0A2J7RSA4">
    <property type="interactions" value="2031"/>
</dbReference>
<feature type="domain" description="SET" evidence="9">
    <location>
        <begin position="107"/>
        <end position="327"/>
    </location>
</feature>
<dbReference type="InterPro" id="IPR044428">
    <property type="entry name" value="SETD3_SET"/>
</dbReference>
<dbReference type="Gene3D" id="3.90.1420.10">
    <property type="entry name" value="Rubisco LSMT, substrate-binding domain"/>
    <property type="match status" value="1"/>
</dbReference>
<dbReference type="EMBL" id="NEVH01000267">
    <property type="protein sequence ID" value="PNF43702.1"/>
    <property type="molecule type" value="Genomic_DNA"/>
</dbReference>
<protein>
    <recommendedName>
        <fullName evidence="7">protein-histidine N-methyltransferase</fullName>
        <ecNumber evidence="7">2.1.1.85</ecNumber>
    </recommendedName>
</protein>
<dbReference type="GO" id="GO:0016279">
    <property type="term" value="F:protein-lysine N-methyltransferase activity"/>
    <property type="evidence" value="ECO:0007669"/>
    <property type="project" value="TreeGrafter"/>
</dbReference>
<dbReference type="InParanoid" id="A0A2J7RSA4"/>
<sequence>MGRKNHGKAHGRVKLPVQETNEEEGVPKISPQKRSEVKNLVGKLLKVTSTILPTPNASKEWEIHLEIEKLLEKINKLESDMKIPISDRDTRIEEFINWMKENGAEIDGIKIAQFPGYGYGIKAEKNFAQGDLLIAVPRKVMLTTENVGDSLLGPLMRTDPMLQHMPNVALSLLLLIEKFKPDSFWKPYIAVLPAEYTTVLYFKTNELQELKGSPSLEPALKQCRNIARQYAYFSNLFQQSTDPGIASLREVFTYEQYCWAVSTVMTRQNFVPSSDGKSMLTALIPMWDMCNHTNGKLSTDFNAVQDRSECMACRDYQAGEQIFIFYGPRTNSELFVHNGFVYPDNEHDGLRLKLGVSREDPLQPERSKLLCRLGIPAAGDFLLRKGPDPVDGRLLAFLRVFNMGSEHLKHWLSSDRSCDLVYPDCALETEVESKMWKFLLTRINLLQRAYPTTLEEDCKKLKNPLLTPCSLLAVQLRISEKLLLDAAEEYVKQRIKT</sequence>
<dbReference type="InterPro" id="IPR036464">
    <property type="entry name" value="Rubisco_LSMT_subst-bd_sf"/>
</dbReference>
<dbReference type="OrthoDB" id="441812at2759"/>
<dbReference type="SUPFAM" id="SSF82199">
    <property type="entry name" value="SET domain"/>
    <property type="match status" value="1"/>
</dbReference>
<keyword evidence="11" id="KW-1185">Reference proteome</keyword>
<evidence type="ECO:0000256" key="6">
    <source>
        <dbReference type="ARBA" id="ARBA00023203"/>
    </source>
</evidence>
<dbReference type="PANTHER" id="PTHR13271">
    <property type="entry name" value="UNCHARACTERIZED PUTATIVE METHYLTRANSFERASE"/>
    <property type="match status" value="1"/>
</dbReference>
<dbReference type="GO" id="GO:0003779">
    <property type="term" value="F:actin binding"/>
    <property type="evidence" value="ECO:0007669"/>
    <property type="project" value="UniProtKB-KW"/>
</dbReference>
<feature type="compositionally biased region" description="Basic residues" evidence="8">
    <location>
        <begin position="1"/>
        <end position="13"/>
    </location>
</feature>
<dbReference type="Pfam" id="PF09273">
    <property type="entry name" value="Rubis-subs-bind"/>
    <property type="match status" value="1"/>
</dbReference>
<accession>A0A2J7RSA4</accession>
<dbReference type="GO" id="GO:0032259">
    <property type="term" value="P:methylation"/>
    <property type="evidence" value="ECO:0007669"/>
    <property type="project" value="UniProtKB-KW"/>
</dbReference>
<dbReference type="STRING" id="105785.A0A2J7RSA4"/>
<reference evidence="10 11" key="1">
    <citation type="submission" date="2017-12" db="EMBL/GenBank/DDBJ databases">
        <title>Hemimetabolous genomes reveal molecular basis of termite eusociality.</title>
        <authorList>
            <person name="Harrison M.C."/>
            <person name="Jongepier E."/>
            <person name="Robertson H.M."/>
            <person name="Arning N."/>
            <person name="Bitard-Feildel T."/>
            <person name="Chao H."/>
            <person name="Childers C.P."/>
            <person name="Dinh H."/>
            <person name="Doddapaneni H."/>
            <person name="Dugan S."/>
            <person name="Gowin J."/>
            <person name="Greiner C."/>
            <person name="Han Y."/>
            <person name="Hu H."/>
            <person name="Hughes D.S.T."/>
            <person name="Huylmans A.-K."/>
            <person name="Kemena C."/>
            <person name="Kremer L.P.M."/>
            <person name="Lee S.L."/>
            <person name="Lopez-Ezquerra A."/>
            <person name="Mallet L."/>
            <person name="Monroy-Kuhn J.M."/>
            <person name="Moser A."/>
            <person name="Murali S.C."/>
            <person name="Muzny D.M."/>
            <person name="Otani S."/>
            <person name="Piulachs M.-D."/>
            <person name="Poelchau M."/>
            <person name="Qu J."/>
            <person name="Schaub F."/>
            <person name="Wada-Katsumata A."/>
            <person name="Worley K.C."/>
            <person name="Xie Q."/>
            <person name="Ylla G."/>
            <person name="Poulsen M."/>
            <person name="Gibbs R.A."/>
            <person name="Schal C."/>
            <person name="Richards S."/>
            <person name="Belles X."/>
            <person name="Korb J."/>
            <person name="Bornberg-Bauer E."/>
        </authorList>
    </citation>
    <scope>NUCLEOTIDE SEQUENCE [LARGE SCALE GENOMIC DNA]</scope>
    <source>
        <tissue evidence="10">Whole body</tissue>
    </source>
</reference>
<dbReference type="PANTHER" id="PTHR13271:SF47">
    <property type="entry name" value="ACTIN-HISTIDINE N-METHYLTRANSFERASE"/>
    <property type="match status" value="1"/>
</dbReference>
<keyword evidence="4 7" id="KW-0808">Transferase</keyword>
<dbReference type="GO" id="GO:0018064">
    <property type="term" value="F:protein-L-histidine N-tele-methyltransferase activity"/>
    <property type="evidence" value="ECO:0007669"/>
    <property type="project" value="UniProtKB-EC"/>
</dbReference>
<keyword evidence="6" id="KW-0009">Actin-binding</keyword>
<evidence type="ECO:0000256" key="4">
    <source>
        <dbReference type="ARBA" id="ARBA00022679"/>
    </source>
</evidence>
<keyword evidence="3 7" id="KW-0489">Methyltransferase</keyword>
<evidence type="ECO:0000256" key="5">
    <source>
        <dbReference type="ARBA" id="ARBA00022691"/>
    </source>
</evidence>
<dbReference type="Proteomes" id="UP000235965">
    <property type="component" value="Unassembled WGS sequence"/>
</dbReference>
<dbReference type="AlphaFoldDB" id="A0A2J7RSA4"/>
<dbReference type="GO" id="GO:0005737">
    <property type="term" value="C:cytoplasm"/>
    <property type="evidence" value="ECO:0007669"/>
    <property type="project" value="UniProtKB-SubCell"/>
</dbReference>
<dbReference type="InterPro" id="IPR050600">
    <property type="entry name" value="SETD3_SETD6_MTase"/>
</dbReference>
<comment type="catalytic activity">
    <reaction evidence="7">
        <text>L-histidyl-[protein] + S-adenosyl-L-methionine = N(tele)-methyl-L-histidyl-[protein] + S-adenosyl-L-homocysteine + H(+)</text>
        <dbReference type="Rhea" id="RHEA:19369"/>
        <dbReference type="Rhea" id="RHEA-COMP:9745"/>
        <dbReference type="Rhea" id="RHEA-COMP:11600"/>
        <dbReference type="ChEBI" id="CHEBI:15378"/>
        <dbReference type="ChEBI" id="CHEBI:16367"/>
        <dbReference type="ChEBI" id="CHEBI:29979"/>
        <dbReference type="ChEBI" id="CHEBI:57856"/>
        <dbReference type="ChEBI" id="CHEBI:59789"/>
        <dbReference type="EC" id="2.1.1.85"/>
    </reaction>
</comment>
<dbReference type="Gene3D" id="3.90.1410.10">
    <property type="entry name" value="set domain protein methyltransferase, domain 1"/>
    <property type="match status" value="1"/>
</dbReference>
<gene>
    <name evidence="10" type="ORF">B7P43_G14537</name>
</gene>
<dbReference type="InterPro" id="IPR025785">
    <property type="entry name" value="SETD3"/>
</dbReference>
<evidence type="ECO:0000256" key="2">
    <source>
        <dbReference type="ARBA" id="ARBA00022490"/>
    </source>
</evidence>
<evidence type="ECO:0000259" key="9">
    <source>
        <dbReference type="PROSITE" id="PS50280"/>
    </source>
</evidence>
<name>A0A2J7RSA4_9NEOP</name>
<feature type="region of interest" description="Disordered" evidence="8">
    <location>
        <begin position="1"/>
        <end position="30"/>
    </location>
</feature>
<evidence type="ECO:0000256" key="1">
    <source>
        <dbReference type="ARBA" id="ARBA00004496"/>
    </source>
</evidence>
<organism evidence="10 11">
    <name type="scientific">Cryptotermes secundus</name>
    <dbReference type="NCBI Taxonomy" id="105785"/>
    <lineage>
        <taxon>Eukaryota</taxon>
        <taxon>Metazoa</taxon>
        <taxon>Ecdysozoa</taxon>
        <taxon>Arthropoda</taxon>
        <taxon>Hexapoda</taxon>
        <taxon>Insecta</taxon>
        <taxon>Pterygota</taxon>
        <taxon>Neoptera</taxon>
        <taxon>Polyneoptera</taxon>
        <taxon>Dictyoptera</taxon>
        <taxon>Blattodea</taxon>
        <taxon>Blattoidea</taxon>
        <taxon>Termitoidae</taxon>
        <taxon>Kalotermitidae</taxon>
        <taxon>Cryptotermitinae</taxon>
        <taxon>Cryptotermes</taxon>
    </lineage>
</organism>
<dbReference type="Pfam" id="PF00856">
    <property type="entry name" value="SET"/>
    <property type="match status" value="1"/>
</dbReference>
<evidence type="ECO:0000256" key="3">
    <source>
        <dbReference type="ARBA" id="ARBA00022603"/>
    </source>
</evidence>
<dbReference type="EC" id="2.1.1.85" evidence="7"/>
<comment type="subcellular location">
    <subcellularLocation>
        <location evidence="1">Cytoplasm</location>
    </subcellularLocation>
</comment>
<dbReference type="PROSITE" id="PS50280">
    <property type="entry name" value="SET"/>
    <property type="match status" value="1"/>
</dbReference>
<evidence type="ECO:0000256" key="8">
    <source>
        <dbReference type="SAM" id="MobiDB-lite"/>
    </source>
</evidence>
<comment type="similarity">
    <text evidence="7">Belongs to the class V-like SAM-binding methyltransferase superfamily. SETD3 actin-histidine methyltransferase family.</text>
</comment>
<proteinExistence type="inferred from homology"/>
<evidence type="ECO:0000313" key="11">
    <source>
        <dbReference type="Proteomes" id="UP000235965"/>
    </source>
</evidence>
<comment type="caution">
    <text evidence="10">The sequence shown here is derived from an EMBL/GenBank/DDBJ whole genome shotgun (WGS) entry which is preliminary data.</text>
</comment>
<dbReference type="CDD" id="cd19176">
    <property type="entry name" value="SET_SETD3"/>
    <property type="match status" value="1"/>
</dbReference>